<gene>
    <name evidence="2" type="ORF">HL667_32790</name>
</gene>
<comment type="caution">
    <text evidence="2">The sequence shown here is derived from an EMBL/GenBank/DDBJ whole genome shotgun (WGS) entry which is preliminary data.</text>
</comment>
<accession>A0ABX2CPC5</accession>
<proteinExistence type="predicted"/>
<evidence type="ECO:0000256" key="1">
    <source>
        <dbReference type="SAM" id="MobiDB-lite"/>
    </source>
</evidence>
<keyword evidence="3" id="KW-1185">Reference proteome</keyword>
<feature type="compositionally biased region" description="Low complexity" evidence="1">
    <location>
        <begin position="74"/>
        <end position="83"/>
    </location>
</feature>
<evidence type="ECO:0000313" key="3">
    <source>
        <dbReference type="Proteomes" id="UP000886476"/>
    </source>
</evidence>
<reference evidence="2" key="1">
    <citation type="submission" date="2020-05" db="EMBL/GenBank/DDBJ databases">
        <title>Nod-independent and nitrogen-fixing Bradyrhizobium aeschynomene sp. nov. isolated from nodules of Aeschynomene indica.</title>
        <authorList>
            <person name="Zhang Z."/>
        </authorList>
    </citation>
    <scope>NUCLEOTIDE SEQUENCE</scope>
    <source>
        <strain evidence="2">83012</strain>
    </source>
</reference>
<dbReference type="Proteomes" id="UP000886476">
    <property type="component" value="Unassembled WGS sequence"/>
</dbReference>
<name>A0ABX2CPC5_9BRAD</name>
<dbReference type="EMBL" id="JABFDN010000024">
    <property type="protein sequence ID" value="NPU69808.1"/>
    <property type="molecule type" value="Genomic_DNA"/>
</dbReference>
<feature type="compositionally biased region" description="Pro residues" evidence="1">
    <location>
        <begin position="84"/>
        <end position="94"/>
    </location>
</feature>
<protein>
    <recommendedName>
        <fullName evidence="4">Phasin domain-containing protein</fullName>
    </recommendedName>
</protein>
<organism evidence="2 3">
    <name type="scientific">Bradyrhizobium aeschynomenes</name>
    <dbReference type="NCBI Taxonomy" id="2734909"/>
    <lineage>
        <taxon>Bacteria</taxon>
        <taxon>Pseudomonadati</taxon>
        <taxon>Pseudomonadota</taxon>
        <taxon>Alphaproteobacteria</taxon>
        <taxon>Hyphomicrobiales</taxon>
        <taxon>Nitrobacteraceae</taxon>
        <taxon>Bradyrhizobium</taxon>
    </lineage>
</organism>
<evidence type="ECO:0008006" key="4">
    <source>
        <dbReference type="Google" id="ProtNLM"/>
    </source>
</evidence>
<feature type="region of interest" description="Disordered" evidence="1">
    <location>
        <begin position="64"/>
        <end position="154"/>
    </location>
</feature>
<feature type="compositionally biased region" description="Low complexity" evidence="1">
    <location>
        <begin position="108"/>
        <end position="127"/>
    </location>
</feature>
<evidence type="ECO:0000313" key="2">
    <source>
        <dbReference type="EMBL" id="NPU69808.1"/>
    </source>
</evidence>
<sequence>MISRGSFPFLKRALETSEDLKDELREVADTHNSAMRTLLEQALKAQAELYKGQLAVVENLIGKLHKPSAPPPGTRARAAAATPAPAPASSPPSPTTSAGISPVHTSRAQAIATATAAATESATLAQQIRPTVSAATELRTAMPSRPTPFPTKDS</sequence>
<feature type="compositionally biased region" description="Pro residues" evidence="1">
    <location>
        <begin position="145"/>
        <end position="154"/>
    </location>
</feature>
<dbReference type="RefSeq" id="WP_172115207.1">
    <property type="nucleotide sequence ID" value="NZ_JABFDM010000008.1"/>
</dbReference>